<dbReference type="EMBL" id="VRMN01000001">
    <property type="protein sequence ID" value="KAA8498473.1"/>
    <property type="molecule type" value="Genomic_DNA"/>
</dbReference>
<dbReference type="InterPro" id="IPR008942">
    <property type="entry name" value="ENTH_VHS"/>
</dbReference>
<dbReference type="GO" id="GO:0043130">
    <property type="term" value="F:ubiquitin binding"/>
    <property type="evidence" value="ECO:0007669"/>
    <property type="project" value="InterPro"/>
</dbReference>
<dbReference type="SUPFAM" id="SSF89009">
    <property type="entry name" value="GAT-like domain"/>
    <property type="match status" value="1"/>
</dbReference>
<dbReference type="OMA" id="PATIYHA"/>
<feature type="compositionally biased region" description="Pro residues" evidence="1">
    <location>
        <begin position="812"/>
        <end position="843"/>
    </location>
</feature>
<feature type="compositionally biased region" description="Pro residues" evidence="1">
    <location>
        <begin position="532"/>
        <end position="542"/>
    </location>
</feature>
<dbReference type="AlphaFoldDB" id="A0A5J4Z6L8"/>
<comment type="caution">
    <text evidence="3">The sequence shown here is derived from an EMBL/GenBank/DDBJ whole genome shotgun (WGS) entry which is preliminary data.</text>
</comment>
<keyword evidence="4" id="KW-1185">Reference proteome</keyword>
<name>A0A5J4Z6L8_PORPP</name>
<dbReference type="Gene3D" id="1.25.40.90">
    <property type="match status" value="1"/>
</dbReference>
<feature type="compositionally biased region" description="Basic residues" evidence="1">
    <location>
        <begin position="644"/>
        <end position="660"/>
    </location>
</feature>
<accession>A0A5J4Z6L8</accession>
<dbReference type="SUPFAM" id="SSF48464">
    <property type="entry name" value="ENTH/VHS domain"/>
    <property type="match status" value="1"/>
</dbReference>
<feature type="compositionally biased region" description="Pro residues" evidence="1">
    <location>
        <begin position="874"/>
        <end position="886"/>
    </location>
</feature>
<evidence type="ECO:0000256" key="1">
    <source>
        <dbReference type="SAM" id="MobiDB-lite"/>
    </source>
</evidence>
<evidence type="ECO:0000313" key="4">
    <source>
        <dbReference type="Proteomes" id="UP000324585"/>
    </source>
</evidence>
<feature type="domain" description="VHS" evidence="2">
    <location>
        <begin position="204"/>
        <end position="344"/>
    </location>
</feature>
<dbReference type="PROSITE" id="PS50179">
    <property type="entry name" value="VHS"/>
    <property type="match status" value="1"/>
</dbReference>
<feature type="compositionally biased region" description="Low complexity" evidence="1">
    <location>
        <begin position="15"/>
        <end position="40"/>
    </location>
</feature>
<feature type="region of interest" description="Disordered" evidence="1">
    <location>
        <begin position="870"/>
        <end position="923"/>
    </location>
</feature>
<feature type="compositionally biased region" description="Polar residues" evidence="1">
    <location>
        <begin position="1"/>
        <end position="14"/>
    </location>
</feature>
<feature type="compositionally biased region" description="Acidic residues" evidence="1">
    <location>
        <begin position="613"/>
        <end position="639"/>
    </location>
</feature>
<feature type="compositionally biased region" description="Low complexity" evidence="1">
    <location>
        <begin position="792"/>
        <end position="811"/>
    </location>
</feature>
<dbReference type="OrthoDB" id="5983at2759"/>
<feature type="compositionally biased region" description="Polar residues" evidence="1">
    <location>
        <begin position="100"/>
        <end position="141"/>
    </location>
</feature>
<feature type="region of interest" description="Disordered" evidence="1">
    <location>
        <begin position="1"/>
        <end position="142"/>
    </location>
</feature>
<gene>
    <name evidence="3" type="ORF">FVE85_6058</name>
</gene>
<reference evidence="4" key="1">
    <citation type="journal article" date="2019" name="Nat. Commun.">
        <title>Expansion of phycobilisome linker gene families in mesophilic red algae.</title>
        <authorList>
            <person name="Lee J."/>
            <person name="Kim D."/>
            <person name="Bhattacharya D."/>
            <person name="Yoon H.S."/>
        </authorList>
    </citation>
    <scope>NUCLEOTIDE SEQUENCE [LARGE SCALE GENOMIC DNA]</scope>
    <source>
        <strain evidence="4">CCMP 1328</strain>
    </source>
</reference>
<dbReference type="InterPro" id="IPR002014">
    <property type="entry name" value="VHS_dom"/>
</dbReference>
<evidence type="ECO:0000259" key="2">
    <source>
        <dbReference type="PROSITE" id="PS50179"/>
    </source>
</evidence>
<feature type="compositionally biased region" description="Basic residues" evidence="1">
    <location>
        <begin position="598"/>
        <end position="610"/>
    </location>
</feature>
<organism evidence="3 4">
    <name type="scientific">Porphyridium purpureum</name>
    <name type="common">Red alga</name>
    <name type="synonym">Porphyridium cruentum</name>
    <dbReference type="NCBI Taxonomy" id="35688"/>
    <lineage>
        <taxon>Eukaryota</taxon>
        <taxon>Rhodophyta</taxon>
        <taxon>Bangiophyceae</taxon>
        <taxon>Porphyridiales</taxon>
        <taxon>Porphyridiaceae</taxon>
        <taxon>Porphyridium</taxon>
    </lineage>
</organism>
<feature type="region of interest" description="Disordered" evidence="1">
    <location>
        <begin position="508"/>
        <end position="677"/>
    </location>
</feature>
<feature type="compositionally biased region" description="Polar residues" evidence="1">
    <location>
        <begin position="666"/>
        <end position="677"/>
    </location>
</feature>
<protein>
    <recommendedName>
        <fullName evidence="2">VHS domain-containing protein</fullName>
    </recommendedName>
</protein>
<feature type="region of interest" description="Disordered" evidence="1">
    <location>
        <begin position="792"/>
        <end position="857"/>
    </location>
</feature>
<dbReference type="Proteomes" id="UP000324585">
    <property type="component" value="Unassembled WGS sequence"/>
</dbReference>
<dbReference type="GO" id="GO:0035091">
    <property type="term" value="F:phosphatidylinositol binding"/>
    <property type="evidence" value="ECO:0007669"/>
    <property type="project" value="InterPro"/>
</dbReference>
<feature type="compositionally biased region" description="Basic and acidic residues" evidence="1">
    <location>
        <begin position="514"/>
        <end position="527"/>
    </location>
</feature>
<sequence>MYGANQTGAMSTRNAAGGSAPTGTGASSTANTYSATFTSTRNQKPDVPAADWERKYTDFQAGGSRPGASSSTRSYAGGFPSSMPEGDINQAAQPGFASTRPKNTSSFYNPLSAQRSGQLTQSQSYTQAGGATNSTRDSSSVYAKLDSRSQQAFDSGMIPGSVGGVKGSNLAKGSQNPFIPHVTTIIDSATERGVNPDFAEQKRVELVHLVMRESQGGQIVAYCLRKRMKAPDNVVVLNSITLLDELMRTCPFFYRYIANDLFFRRMWRFVDPNYKESFKSLFLWKTATNYGWQGDGEDLPREITVRCLILLKAWAEELQRMFRGKRMDPAGAFIIERYNNKRQKVRFPLVPESSSPWICPLSGKLEAAKNRDRNADDIEIDMDSLTLVEVENMVGLLESILDNTTDVQNDLVKNEIAVDLSKRLRIIGSKMDDLVAKISADAEISRALDISERIGRAMRDYDSSVLLNQVVREASAPVVEFDDVSSNQSLQRNGSAYEFGGVGGGVYAAGPPRGDYEQEGRGYEPDHGAPPYAEPYAPPPIDAGPAAPYSGVQPMFATVPGPGPNVMEHEEHLEQLPAAQRSRESDGKGRKATSSSKATKKKKKSSRRRRDSSEDEDSSEEESSEEDEASESSDSEDSEEERRRARKKKAAVKAKSKRGGGKASRNEQGSTSEKAMASQMSQLNMGANTGPQPHPFQQSVMPDPYAAALFAMYSSQLSNAAAYQSMNPNAYHTVNAQAYRTVNPATIYHAGQNHPQQQANAYGYGTSAAPNPASSAAAMAAAAAAYQSMNAAYHTQQQQHQQAPPVQYNTQAPPPPPPAQGPNGSAPPAPPILTSGMPPPPIMPGAGPEAGRPIDTAAAMAAYQSFLQMYASGAPPPQPPQPPQVPQPGSTSLHGSSPAEAVGQAAGATQGEFEPPKDVAPPQ</sequence>
<proteinExistence type="predicted"/>
<evidence type="ECO:0000313" key="3">
    <source>
        <dbReference type="EMBL" id="KAA8498473.1"/>
    </source>
</evidence>